<evidence type="ECO:0000256" key="3">
    <source>
        <dbReference type="ARBA" id="ARBA00023004"/>
    </source>
</evidence>
<dbReference type="Gene3D" id="3.40.5.90">
    <property type="entry name" value="CDGSH iron-sulfur domain, mitoNEET-type"/>
    <property type="match status" value="1"/>
</dbReference>
<dbReference type="STRING" id="554065.E1Z5B4"/>
<keyword evidence="9" id="KW-1185">Reference proteome</keyword>
<feature type="compositionally biased region" description="Low complexity" evidence="6">
    <location>
        <begin position="274"/>
        <end position="294"/>
    </location>
</feature>
<dbReference type="InterPro" id="IPR032734">
    <property type="entry name" value="DCAF15_WD40"/>
</dbReference>
<evidence type="ECO:0000256" key="5">
    <source>
        <dbReference type="ARBA" id="ARBA00034078"/>
    </source>
</evidence>
<keyword evidence="4" id="KW-0411">Iron-sulfur</keyword>
<organism evidence="9">
    <name type="scientific">Chlorella variabilis</name>
    <name type="common">Green alga</name>
    <dbReference type="NCBI Taxonomy" id="554065"/>
    <lineage>
        <taxon>Eukaryota</taxon>
        <taxon>Viridiplantae</taxon>
        <taxon>Chlorophyta</taxon>
        <taxon>core chlorophytes</taxon>
        <taxon>Trebouxiophyceae</taxon>
        <taxon>Chlorellales</taxon>
        <taxon>Chlorellaceae</taxon>
        <taxon>Chlorella clade</taxon>
        <taxon>Chlorella</taxon>
    </lineage>
</organism>
<gene>
    <name evidence="8" type="ORF">CHLNCDRAFT_138123</name>
</gene>
<comment type="cofactor">
    <cofactor evidence="5">
        <name>[2Fe-2S] cluster</name>
        <dbReference type="ChEBI" id="CHEBI:190135"/>
    </cofactor>
</comment>
<evidence type="ECO:0000256" key="6">
    <source>
        <dbReference type="SAM" id="MobiDB-lite"/>
    </source>
</evidence>
<dbReference type="GO" id="GO:0051537">
    <property type="term" value="F:2 iron, 2 sulfur cluster binding"/>
    <property type="evidence" value="ECO:0007669"/>
    <property type="project" value="UniProtKB-KW"/>
</dbReference>
<name>E1Z5B4_CHLVA</name>
<dbReference type="GO" id="GO:0005741">
    <property type="term" value="C:mitochondrial outer membrane"/>
    <property type="evidence" value="ECO:0007669"/>
    <property type="project" value="TreeGrafter"/>
</dbReference>
<dbReference type="AlphaFoldDB" id="E1Z5B4"/>
<proteinExistence type="predicted"/>
<dbReference type="GO" id="GO:0010506">
    <property type="term" value="P:regulation of autophagy"/>
    <property type="evidence" value="ECO:0007669"/>
    <property type="project" value="InterPro"/>
</dbReference>
<dbReference type="GeneID" id="17358813"/>
<keyword evidence="1" id="KW-0001">2Fe-2S</keyword>
<evidence type="ECO:0000313" key="9">
    <source>
        <dbReference type="Proteomes" id="UP000008141"/>
    </source>
</evidence>
<evidence type="ECO:0000313" key="8">
    <source>
        <dbReference type="EMBL" id="EFN59199.1"/>
    </source>
</evidence>
<dbReference type="PANTHER" id="PTHR13680">
    <property type="entry name" value="CDGSH IRON-SULFUR DOMAIN-CONTAINING PROTEIN 1"/>
    <property type="match status" value="1"/>
</dbReference>
<feature type="region of interest" description="Disordered" evidence="6">
    <location>
        <begin position="228"/>
        <end position="338"/>
    </location>
</feature>
<evidence type="ECO:0000256" key="4">
    <source>
        <dbReference type="ARBA" id="ARBA00023014"/>
    </source>
</evidence>
<feature type="domain" description="Iron-binding zinc finger CDGSH type" evidence="7">
    <location>
        <begin position="519"/>
        <end position="559"/>
    </location>
</feature>
<feature type="compositionally biased region" description="Acidic residues" evidence="6">
    <location>
        <begin position="235"/>
        <end position="246"/>
    </location>
</feature>
<protein>
    <recommendedName>
        <fullName evidence="7">Iron-binding zinc finger CDGSH type domain-containing protein</fullName>
    </recommendedName>
</protein>
<sequence>MAGQQPAQPHRRQQSLPRKLEQLQREGRFGVVLLGFTRDGSHLISYTTQPVAAADAQDGYCLQLWRFQPGARCARLWSVPLFRTQPYLDSLAEEEEFMVADDMLLTVAEAPDGGLLLVHGRSADPADAASRDHHLTNYLSILPGPLHAGAAQLQVAHLSYHTTYPHAPFNPYQFLSPLEGTAPQQPGGGGSSLAIALYAADGVRHVHAAVIRRGPLLQVAAAAAAAAGGRHQAQSEEDVEEDDGEDNSSSSRFPSPDLTPRSTPPMSPAAQRMPAAHPGAGAWPWGHQQQQQQQRHQVPATSSSWPAQRRASASPRGSPWPQHRRRQQQQAVSAHDGGMQCSSSSLEAQYALVSCSRAAPLSRACSSGACGLGASACGALAAVSLAAAPQLLDLESCIYAALQQQGLPPAALLDYAAAPVLGCSWGDQEGLLLLAVLRLARQPGPPSPHQQRQHPQPPQHRSACVLLHAAAASGAGAVVEWLEPPYPWHHDLSAFLVQQTAFAASSEQINPSIKKDVDKVVDSVSPKDLGGKPQVAYCRCWRSATFPLCNGAHVAHNKATGDNVGPLLVKASD</sequence>
<dbReference type="InParanoid" id="E1Z5B4"/>
<dbReference type="Proteomes" id="UP000008141">
    <property type="component" value="Unassembled WGS sequence"/>
</dbReference>
<evidence type="ECO:0000256" key="1">
    <source>
        <dbReference type="ARBA" id="ARBA00022714"/>
    </source>
</evidence>
<dbReference type="eggNOG" id="KOG3461">
    <property type="taxonomic scope" value="Eukaryota"/>
</dbReference>
<evidence type="ECO:0000256" key="2">
    <source>
        <dbReference type="ARBA" id="ARBA00022723"/>
    </source>
</evidence>
<keyword evidence="2" id="KW-0479">Metal-binding</keyword>
<dbReference type="Pfam" id="PF09360">
    <property type="entry name" value="zf-CDGSH"/>
    <property type="match status" value="1"/>
</dbReference>
<dbReference type="Pfam" id="PF14939">
    <property type="entry name" value="DCAF15_WD40"/>
    <property type="match status" value="1"/>
</dbReference>
<dbReference type="KEGG" id="cvr:CHLNCDRAFT_138123"/>
<reference evidence="8 9" key="1">
    <citation type="journal article" date="2010" name="Plant Cell">
        <title>The Chlorella variabilis NC64A genome reveals adaptation to photosymbiosis, coevolution with viruses, and cryptic sex.</title>
        <authorList>
            <person name="Blanc G."/>
            <person name="Duncan G."/>
            <person name="Agarkova I."/>
            <person name="Borodovsky M."/>
            <person name="Gurnon J."/>
            <person name="Kuo A."/>
            <person name="Lindquist E."/>
            <person name="Lucas S."/>
            <person name="Pangilinan J."/>
            <person name="Polle J."/>
            <person name="Salamov A."/>
            <person name="Terry A."/>
            <person name="Yamada T."/>
            <person name="Dunigan D.D."/>
            <person name="Grigoriev I.V."/>
            <person name="Claverie J.M."/>
            <person name="Van Etten J.L."/>
        </authorList>
    </citation>
    <scope>NUCLEOTIDE SEQUENCE [LARGE SCALE GENOMIC DNA]</scope>
    <source>
        <strain evidence="8 9">NC64A</strain>
    </source>
</reference>
<dbReference type="InterPro" id="IPR018967">
    <property type="entry name" value="FeS-contain_CDGSH-typ"/>
</dbReference>
<accession>E1Z5B4</accession>
<evidence type="ECO:0000259" key="7">
    <source>
        <dbReference type="SMART" id="SM00704"/>
    </source>
</evidence>
<dbReference type="RefSeq" id="XP_005851301.1">
    <property type="nucleotide sequence ID" value="XM_005851239.1"/>
</dbReference>
<dbReference type="EMBL" id="GL433836">
    <property type="protein sequence ID" value="EFN59199.1"/>
    <property type="molecule type" value="Genomic_DNA"/>
</dbReference>
<dbReference type="InterPro" id="IPR045131">
    <property type="entry name" value="CISD1/2"/>
</dbReference>
<dbReference type="OrthoDB" id="514844at2759"/>
<keyword evidence="3" id="KW-0408">Iron</keyword>
<dbReference type="SMART" id="SM00704">
    <property type="entry name" value="ZnF_CDGSH"/>
    <property type="match status" value="1"/>
</dbReference>
<dbReference type="GO" id="GO:0046872">
    <property type="term" value="F:metal ion binding"/>
    <property type="evidence" value="ECO:0007669"/>
    <property type="project" value="UniProtKB-KW"/>
</dbReference>
<dbReference type="PANTHER" id="PTHR13680:SF5">
    <property type="entry name" value="CDGSH IRON-SULFUR DOMAIN-CONTAINING PROTEIN 1"/>
    <property type="match status" value="1"/>
</dbReference>
<feature type="compositionally biased region" description="Polar residues" evidence="6">
    <location>
        <begin position="295"/>
        <end position="306"/>
    </location>
</feature>
<dbReference type="InterPro" id="IPR042216">
    <property type="entry name" value="MitoNEET_CISD"/>
</dbReference>